<reference evidence="2 3" key="1">
    <citation type="submission" date="2016-03" db="EMBL/GenBank/DDBJ databases">
        <title>Comparative genomics of Pseudogymnoascus destructans, the fungus causing white-nose syndrome of bats.</title>
        <authorList>
            <person name="Palmer J.M."/>
            <person name="Drees K.P."/>
            <person name="Foster J.T."/>
            <person name="Lindner D.L."/>
        </authorList>
    </citation>
    <scope>NUCLEOTIDE SEQUENCE [LARGE SCALE GENOMIC DNA]</scope>
    <source>
        <strain evidence="2 3">UAMH 10579</strain>
    </source>
</reference>
<keyword evidence="3" id="KW-1185">Reference proteome</keyword>
<proteinExistence type="predicted"/>
<dbReference type="EMBL" id="KV460206">
    <property type="protein sequence ID" value="OBU01785.1"/>
    <property type="molecule type" value="Genomic_DNA"/>
</dbReference>
<organism evidence="2 3">
    <name type="scientific">Pseudogymnoascus verrucosus</name>
    <dbReference type="NCBI Taxonomy" id="342668"/>
    <lineage>
        <taxon>Eukaryota</taxon>
        <taxon>Fungi</taxon>
        <taxon>Dikarya</taxon>
        <taxon>Ascomycota</taxon>
        <taxon>Pezizomycotina</taxon>
        <taxon>Leotiomycetes</taxon>
        <taxon>Thelebolales</taxon>
        <taxon>Thelebolaceae</taxon>
        <taxon>Pseudogymnoascus</taxon>
    </lineage>
</organism>
<dbReference type="Proteomes" id="UP000091956">
    <property type="component" value="Unassembled WGS sequence"/>
</dbReference>
<dbReference type="OrthoDB" id="3439620at2759"/>
<feature type="region of interest" description="Disordered" evidence="1">
    <location>
        <begin position="1"/>
        <end position="26"/>
    </location>
</feature>
<feature type="compositionally biased region" description="Low complexity" evidence="1">
    <location>
        <begin position="1"/>
        <end position="19"/>
    </location>
</feature>
<evidence type="ECO:0000256" key="1">
    <source>
        <dbReference type="SAM" id="MobiDB-lite"/>
    </source>
</evidence>
<reference evidence="3" key="2">
    <citation type="journal article" date="2018" name="Nat. Commun.">
        <title>Extreme sensitivity to ultraviolet light in the fungal pathogen causing white-nose syndrome of bats.</title>
        <authorList>
            <person name="Palmer J.M."/>
            <person name="Drees K.P."/>
            <person name="Foster J.T."/>
            <person name="Lindner D.L."/>
        </authorList>
    </citation>
    <scope>NUCLEOTIDE SEQUENCE [LARGE SCALE GENOMIC DNA]</scope>
    <source>
        <strain evidence="3">UAMH 10579</strain>
    </source>
</reference>
<evidence type="ECO:0000313" key="3">
    <source>
        <dbReference type="Proteomes" id="UP000091956"/>
    </source>
</evidence>
<accession>A0A2P2SYB2</accession>
<name>A0A2P2SYB2_9PEZI</name>
<dbReference type="AlphaFoldDB" id="A0A2P2SYB2"/>
<dbReference type="RefSeq" id="XP_018135517.1">
    <property type="nucleotide sequence ID" value="XM_018270008.2"/>
</dbReference>
<protein>
    <submittedName>
        <fullName evidence="2">Uncharacterized protein</fullName>
    </submittedName>
</protein>
<sequence length="78" mass="8541">MSTASDPSATTTTNGNGNNASQKTPSLMLDKYLATPPSITENLAFPGPPRAAKRIAEERRKKAAEYIEGWQTEWERMG</sequence>
<evidence type="ECO:0000313" key="2">
    <source>
        <dbReference type="EMBL" id="OBU01785.1"/>
    </source>
</evidence>
<dbReference type="GeneID" id="28833863"/>
<gene>
    <name evidence="2" type="ORF">VE01_00477</name>
</gene>